<feature type="domain" description="Neurotransmitter-gated ion-channel ligand-binding" evidence="7">
    <location>
        <begin position="26"/>
        <end position="222"/>
    </location>
</feature>
<dbReference type="InterPro" id="IPR006029">
    <property type="entry name" value="Neurotrans-gated_channel_TM"/>
</dbReference>
<dbReference type="GO" id="GO:0034220">
    <property type="term" value="P:monoatomic ion transmembrane transport"/>
    <property type="evidence" value="ECO:0007669"/>
    <property type="project" value="UniProtKB-KW"/>
</dbReference>
<dbReference type="Gene3D" id="2.70.170.10">
    <property type="entry name" value="Neurotransmitter-gated ion-channel ligand-binding domain"/>
    <property type="match status" value="1"/>
</dbReference>
<dbReference type="InterPro" id="IPR006201">
    <property type="entry name" value="Neur_channel"/>
</dbReference>
<keyword evidence="5" id="KW-0406">Ion transport</keyword>
<feature type="region of interest" description="Disordered" evidence="6">
    <location>
        <begin position="348"/>
        <end position="389"/>
    </location>
</feature>
<keyword evidence="4 5" id="KW-0472">Membrane</keyword>
<dbReference type="InterPro" id="IPR036734">
    <property type="entry name" value="Neur_chan_lig-bd_sf"/>
</dbReference>
<dbReference type="Pfam" id="PF02932">
    <property type="entry name" value="Neur_chan_memb"/>
    <property type="match status" value="1"/>
</dbReference>
<dbReference type="InterPro" id="IPR038050">
    <property type="entry name" value="Neuro_actylchol_rec"/>
</dbReference>
<feature type="signal peptide" evidence="5">
    <location>
        <begin position="1"/>
        <end position="16"/>
    </location>
</feature>
<dbReference type="EMBL" id="JACVVK020000089">
    <property type="protein sequence ID" value="KAK7493756.1"/>
    <property type="molecule type" value="Genomic_DNA"/>
</dbReference>
<evidence type="ECO:0000256" key="4">
    <source>
        <dbReference type="ARBA" id="ARBA00023136"/>
    </source>
</evidence>
<name>A0ABD0L3B3_9CAEN</name>
<dbReference type="InterPro" id="IPR006202">
    <property type="entry name" value="Neur_chan_lig-bd"/>
</dbReference>
<dbReference type="Pfam" id="PF02931">
    <property type="entry name" value="Neur_chan_LBD"/>
    <property type="match status" value="1"/>
</dbReference>
<feature type="transmembrane region" description="Helical" evidence="5">
    <location>
        <begin position="284"/>
        <end position="310"/>
    </location>
</feature>
<keyword evidence="2 5" id="KW-0812">Transmembrane</keyword>
<feature type="domain" description="Neurotransmitter-gated ion-channel transmembrane" evidence="8">
    <location>
        <begin position="229"/>
        <end position="431"/>
    </location>
</feature>
<feature type="transmembrane region" description="Helical" evidence="5">
    <location>
        <begin position="423"/>
        <end position="445"/>
    </location>
</feature>
<dbReference type="CDD" id="cd19051">
    <property type="entry name" value="LGIC_TM_cation"/>
    <property type="match status" value="1"/>
</dbReference>
<sequence length="446" mass="49901">MVVLLLTMATAGGVGAEWNESFLIRQVLLKDYDKVVRPVKDSTQPVYLSMSIGIKSFIELDMKKQTLVSFGWLTVNWFDEYLTWDPIEHPVTSVHLTTDMVWRPELVVFNTISQLDELEDQKMKVIVNHDGKITWYPGGLFQTFCAIDISHYPLDTQTCSVDLIPWSLDNSFLNGTFNEPAFEITATENHPEWELVGTQTSYTLRQTNYWVISFKFMLRRKILFYVVNVIMPIVLLSLMNCLVFLLPVESGEKMTVSVTVFLSFAVFMSLINDSLPQNSDSLCLFSAYVAVQMFLSVCSIVMAAVIVFIFDQDKSHSALSAISAPSPTQKTTSEFSTPYDDLSTLMTSTTSDTTTTTASTAKSSGSNSAADTATSPNATDEKMLSRSKGKKSLSACSAWRWIMRVSSMTPMERKQFSRALDKACFVLTVTINVISSLVFIVLMTLS</sequence>
<organism evidence="9 10">
    <name type="scientific">Batillaria attramentaria</name>
    <dbReference type="NCBI Taxonomy" id="370345"/>
    <lineage>
        <taxon>Eukaryota</taxon>
        <taxon>Metazoa</taxon>
        <taxon>Spiralia</taxon>
        <taxon>Lophotrochozoa</taxon>
        <taxon>Mollusca</taxon>
        <taxon>Gastropoda</taxon>
        <taxon>Caenogastropoda</taxon>
        <taxon>Sorbeoconcha</taxon>
        <taxon>Cerithioidea</taxon>
        <taxon>Batillariidae</taxon>
        <taxon>Batillaria</taxon>
    </lineage>
</organism>
<gene>
    <name evidence="9" type="ORF">BaRGS_00014897</name>
</gene>
<comment type="caution">
    <text evidence="9">The sequence shown here is derived from an EMBL/GenBank/DDBJ whole genome shotgun (WGS) entry which is preliminary data.</text>
</comment>
<dbReference type="SUPFAM" id="SSF63712">
    <property type="entry name" value="Nicotinic receptor ligand binding domain-like"/>
    <property type="match status" value="1"/>
</dbReference>
<evidence type="ECO:0000313" key="10">
    <source>
        <dbReference type="Proteomes" id="UP001519460"/>
    </source>
</evidence>
<evidence type="ECO:0000256" key="5">
    <source>
        <dbReference type="RuleBase" id="RU000687"/>
    </source>
</evidence>
<dbReference type="Proteomes" id="UP001519460">
    <property type="component" value="Unassembled WGS sequence"/>
</dbReference>
<dbReference type="InterPro" id="IPR018000">
    <property type="entry name" value="Neurotransmitter_ion_chnl_CS"/>
</dbReference>
<feature type="compositionally biased region" description="Low complexity" evidence="6">
    <location>
        <begin position="348"/>
        <end position="370"/>
    </location>
</feature>
<dbReference type="PRINTS" id="PR00252">
    <property type="entry name" value="NRIONCHANNEL"/>
</dbReference>
<dbReference type="Gene3D" id="1.20.58.390">
    <property type="entry name" value="Neurotransmitter-gated ion-channel transmembrane domain"/>
    <property type="match status" value="1"/>
</dbReference>
<evidence type="ECO:0000259" key="8">
    <source>
        <dbReference type="Pfam" id="PF02932"/>
    </source>
</evidence>
<comment type="subcellular location">
    <subcellularLocation>
        <location evidence="1">Membrane</location>
        <topology evidence="1">Multi-pass membrane protein</topology>
    </subcellularLocation>
</comment>
<evidence type="ECO:0000256" key="6">
    <source>
        <dbReference type="SAM" id="MobiDB-lite"/>
    </source>
</evidence>
<keyword evidence="5" id="KW-0813">Transport</keyword>
<dbReference type="GO" id="GO:0016020">
    <property type="term" value="C:membrane"/>
    <property type="evidence" value="ECO:0007669"/>
    <property type="project" value="UniProtKB-SubCell"/>
</dbReference>
<evidence type="ECO:0000256" key="1">
    <source>
        <dbReference type="ARBA" id="ARBA00004141"/>
    </source>
</evidence>
<dbReference type="SUPFAM" id="SSF90112">
    <property type="entry name" value="Neurotransmitter-gated ion-channel transmembrane pore"/>
    <property type="match status" value="1"/>
</dbReference>
<keyword evidence="5" id="KW-0407">Ion channel</keyword>
<accession>A0ABD0L3B3</accession>
<evidence type="ECO:0000259" key="7">
    <source>
        <dbReference type="Pfam" id="PF02931"/>
    </source>
</evidence>
<reference evidence="9 10" key="1">
    <citation type="journal article" date="2023" name="Sci. Data">
        <title>Genome assembly of the Korean intertidal mud-creeper Batillaria attramentaria.</title>
        <authorList>
            <person name="Patra A.K."/>
            <person name="Ho P.T."/>
            <person name="Jun S."/>
            <person name="Lee S.J."/>
            <person name="Kim Y."/>
            <person name="Won Y.J."/>
        </authorList>
    </citation>
    <scope>NUCLEOTIDE SEQUENCE [LARGE SCALE GENOMIC DNA]</scope>
    <source>
        <strain evidence="9">Wonlab-2016</strain>
    </source>
</reference>
<feature type="chain" id="PRO_5044527401" evidence="5">
    <location>
        <begin position="17"/>
        <end position="446"/>
    </location>
</feature>
<dbReference type="PANTHER" id="PTHR18945">
    <property type="entry name" value="NEUROTRANSMITTER GATED ION CHANNEL"/>
    <property type="match status" value="1"/>
</dbReference>
<proteinExistence type="inferred from homology"/>
<comment type="similarity">
    <text evidence="5">Belongs to the ligand-gated ion channel (TC 1.A.9) family.</text>
</comment>
<evidence type="ECO:0000313" key="9">
    <source>
        <dbReference type="EMBL" id="KAK7493756.1"/>
    </source>
</evidence>
<keyword evidence="5" id="KW-0732">Signal</keyword>
<dbReference type="AlphaFoldDB" id="A0ABD0L3B3"/>
<keyword evidence="10" id="KW-1185">Reference proteome</keyword>
<feature type="transmembrane region" description="Helical" evidence="5">
    <location>
        <begin position="222"/>
        <end position="247"/>
    </location>
</feature>
<keyword evidence="3 5" id="KW-1133">Transmembrane helix</keyword>
<dbReference type="PROSITE" id="PS00236">
    <property type="entry name" value="NEUROTR_ION_CHANNEL"/>
    <property type="match status" value="1"/>
</dbReference>
<evidence type="ECO:0000256" key="2">
    <source>
        <dbReference type="ARBA" id="ARBA00022692"/>
    </source>
</evidence>
<protein>
    <submittedName>
        <fullName evidence="9">Uncharacterized protein</fullName>
    </submittedName>
</protein>
<dbReference type="InterPro" id="IPR036719">
    <property type="entry name" value="Neuro-gated_channel_TM_sf"/>
</dbReference>
<evidence type="ECO:0000256" key="3">
    <source>
        <dbReference type="ARBA" id="ARBA00022989"/>
    </source>
</evidence>
<dbReference type="FunFam" id="2.70.170.10:FF:000028">
    <property type="entry name" value="AcetylCholine Receptor"/>
    <property type="match status" value="1"/>
</dbReference>
<feature type="transmembrane region" description="Helical" evidence="5">
    <location>
        <begin position="254"/>
        <end position="272"/>
    </location>
</feature>
<dbReference type="CDD" id="cd18989">
    <property type="entry name" value="LGIC_ECD_cation"/>
    <property type="match status" value="1"/>
</dbReference>